<evidence type="ECO:0000313" key="1">
    <source>
        <dbReference type="EMBL" id="KAJ7966125.1"/>
    </source>
</evidence>
<evidence type="ECO:0000313" key="2">
    <source>
        <dbReference type="Proteomes" id="UP001163823"/>
    </source>
</evidence>
<dbReference type="Proteomes" id="UP001163823">
    <property type="component" value="Chromosome 6"/>
</dbReference>
<gene>
    <name evidence="1" type="ORF">O6P43_015644</name>
</gene>
<protein>
    <submittedName>
        <fullName evidence="1">Uncharacterized protein</fullName>
    </submittedName>
</protein>
<sequence length="121" mass="14211">MGSCFSRTIIFVNSTDQLFEIYEHQARRDWDPIVKLTPDCRRKRIPLCKFSSETGVNYSVYMNGAFFDIWTFNDLVNHVKMLIKIEDGQPVIRNVKPKEGPKGQLLRVSQFRYANSHLRLE</sequence>
<accession>A0AAD7LXG5</accession>
<proteinExistence type="predicted"/>
<reference evidence="1" key="1">
    <citation type="journal article" date="2023" name="Science">
        <title>Elucidation of the pathway for biosynthesis of saponin adjuvants from the soapbark tree.</title>
        <authorList>
            <person name="Reed J."/>
            <person name="Orme A."/>
            <person name="El-Demerdash A."/>
            <person name="Owen C."/>
            <person name="Martin L.B.B."/>
            <person name="Misra R.C."/>
            <person name="Kikuchi S."/>
            <person name="Rejzek M."/>
            <person name="Martin A.C."/>
            <person name="Harkess A."/>
            <person name="Leebens-Mack J."/>
            <person name="Louveau T."/>
            <person name="Stephenson M.J."/>
            <person name="Osbourn A."/>
        </authorList>
    </citation>
    <scope>NUCLEOTIDE SEQUENCE</scope>
    <source>
        <strain evidence="1">S10</strain>
    </source>
</reference>
<name>A0AAD7LXG5_QUISA</name>
<keyword evidence="2" id="KW-1185">Reference proteome</keyword>
<dbReference type="EMBL" id="JARAOO010000006">
    <property type="protein sequence ID" value="KAJ7966125.1"/>
    <property type="molecule type" value="Genomic_DNA"/>
</dbReference>
<organism evidence="1 2">
    <name type="scientific">Quillaja saponaria</name>
    <name type="common">Soap bark tree</name>
    <dbReference type="NCBI Taxonomy" id="32244"/>
    <lineage>
        <taxon>Eukaryota</taxon>
        <taxon>Viridiplantae</taxon>
        <taxon>Streptophyta</taxon>
        <taxon>Embryophyta</taxon>
        <taxon>Tracheophyta</taxon>
        <taxon>Spermatophyta</taxon>
        <taxon>Magnoliopsida</taxon>
        <taxon>eudicotyledons</taxon>
        <taxon>Gunneridae</taxon>
        <taxon>Pentapetalae</taxon>
        <taxon>rosids</taxon>
        <taxon>fabids</taxon>
        <taxon>Fabales</taxon>
        <taxon>Quillajaceae</taxon>
        <taxon>Quillaja</taxon>
    </lineage>
</organism>
<comment type="caution">
    <text evidence="1">The sequence shown here is derived from an EMBL/GenBank/DDBJ whole genome shotgun (WGS) entry which is preliminary data.</text>
</comment>
<dbReference type="AlphaFoldDB" id="A0AAD7LXG5"/>